<reference evidence="10" key="1">
    <citation type="journal article" date="2020" name="mSystems">
        <title>Genome- and Community-Level Interaction Insights into Carbon Utilization and Element Cycling Functions of Hydrothermarchaeota in Hydrothermal Sediment.</title>
        <authorList>
            <person name="Zhou Z."/>
            <person name="Liu Y."/>
            <person name="Xu W."/>
            <person name="Pan J."/>
            <person name="Luo Z.H."/>
            <person name="Li M."/>
        </authorList>
    </citation>
    <scope>NUCLEOTIDE SEQUENCE</scope>
    <source>
        <strain evidence="10">HyVt-347</strain>
    </source>
</reference>
<feature type="transmembrane region" description="Helical" evidence="8">
    <location>
        <begin position="376"/>
        <end position="394"/>
    </location>
</feature>
<dbReference type="EMBL" id="DRGN01000266">
    <property type="protein sequence ID" value="HEU02188.1"/>
    <property type="molecule type" value="Genomic_DNA"/>
</dbReference>
<feature type="domain" description="Cation/H+ exchanger transmembrane" evidence="9">
    <location>
        <begin position="30"/>
        <end position="390"/>
    </location>
</feature>
<feature type="transmembrane region" description="Helical" evidence="8">
    <location>
        <begin position="103"/>
        <end position="124"/>
    </location>
</feature>
<feature type="transmembrane region" description="Helical" evidence="8">
    <location>
        <begin position="130"/>
        <end position="151"/>
    </location>
</feature>
<feature type="compositionally biased region" description="Basic residues" evidence="7">
    <location>
        <begin position="447"/>
        <end position="457"/>
    </location>
</feature>
<accession>A0A9C9NIX2</accession>
<keyword evidence="5 8" id="KW-1133">Transmembrane helix</keyword>
<evidence type="ECO:0000256" key="6">
    <source>
        <dbReference type="ARBA" id="ARBA00023136"/>
    </source>
</evidence>
<feature type="transmembrane region" description="Helical" evidence="8">
    <location>
        <begin position="285"/>
        <end position="301"/>
    </location>
</feature>
<dbReference type="PANTHER" id="PTHR42751:SF3">
    <property type="entry name" value="SODIUM_GLUTAMATE SYMPORTER"/>
    <property type="match status" value="1"/>
</dbReference>
<feature type="transmembrane region" description="Helical" evidence="8">
    <location>
        <begin position="20"/>
        <end position="40"/>
    </location>
</feature>
<evidence type="ECO:0000256" key="4">
    <source>
        <dbReference type="ARBA" id="ARBA00022692"/>
    </source>
</evidence>
<sequence length="468" mass="49368">MRREYEETRVEEAVVDAHGTGLTEIAFVIVVAVTVGLGLMRLKQPPLVGFILAGVLLGPSGLEIISTSNENVTMLAEMGVLMLLFFIGMELSLKAFVASLKPAVQIAGGQLLAAMAISFGLMLISKATLAEAIILGFIIALSSTVVAMKVLEDLGELRAEPGRIAVAVLIAQDIAVVPMLIIASSLGGEEAVGWGVLVVKIAVAVAVLAALLWFLGRGPKLKPSFASAVENNVEILALGSLAFCFAAASLSGLLGLSPAYGAFIAGLVVGSSTLRSPVIHVVEPIQAILLVVFFLSIGLLIDLDYIIANWTLVLIASVFVIIAKSVVNVMLIRMAGLPHKTAVEAGLSMAQIGEFSFVLAAVAFASGAIGGDVYRLALAVTAVSLLVSPAWMIVMRQLEGEARFGYAEFRHALAELYGDRVERVEDVGVWLKTRGRAVRRALRRRKAARNSRGRARVKPPAEQAAPGE</sequence>
<feature type="transmembrane region" description="Helical" evidence="8">
    <location>
        <begin position="352"/>
        <end position="370"/>
    </location>
</feature>
<evidence type="ECO:0000259" key="9">
    <source>
        <dbReference type="Pfam" id="PF00999"/>
    </source>
</evidence>
<evidence type="ECO:0000256" key="1">
    <source>
        <dbReference type="ARBA" id="ARBA00004141"/>
    </source>
</evidence>
<evidence type="ECO:0000256" key="3">
    <source>
        <dbReference type="ARBA" id="ARBA00022448"/>
    </source>
</evidence>
<dbReference type="GO" id="GO:0015297">
    <property type="term" value="F:antiporter activity"/>
    <property type="evidence" value="ECO:0007669"/>
    <property type="project" value="InterPro"/>
</dbReference>
<feature type="transmembrane region" description="Helical" evidence="8">
    <location>
        <begin position="307"/>
        <end position="331"/>
    </location>
</feature>
<gene>
    <name evidence="10" type="ORF">ENH89_18035</name>
</gene>
<feature type="transmembrane region" description="Helical" evidence="8">
    <location>
        <begin position="163"/>
        <end position="186"/>
    </location>
</feature>
<keyword evidence="6 8" id="KW-0472">Membrane</keyword>
<dbReference type="Proteomes" id="UP000885680">
    <property type="component" value="Unassembled WGS sequence"/>
</dbReference>
<evidence type="ECO:0000256" key="5">
    <source>
        <dbReference type="ARBA" id="ARBA00022989"/>
    </source>
</evidence>
<keyword evidence="3" id="KW-0813">Transport</keyword>
<dbReference type="GO" id="GO:0016020">
    <property type="term" value="C:membrane"/>
    <property type="evidence" value="ECO:0007669"/>
    <property type="project" value="UniProtKB-SubCell"/>
</dbReference>
<comment type="similarity">
    <text evidence="2">Belongs to the monovalent cation:proton antiporter 2 (CPA2) transporter (TC 2.A.37) family.</text>
</comment>
<evidence type="ECO:0000256" key="2">
    <source>
        <dbReference type="ARBA" id="ARBA00005551"/>
    </source>
</evidence>
<comment type="caution">
    <text evidence="10">The sequence shown here is derived from an EMBL/GenBank/DDBJ whole genome shotgun (WGS) entry which is preliminary data.</text>
</comment>
<evidence type="ECO:0000313" key="11">
    <source>
        <dbReference type="Proteomes" id="UP000885680"/>
    </source>
</evidence>
<name>A0A9C9NIX2_9HYPH</name>
<comment type="subcellular location">
    <subcellularLocation>
        <location evidence="1">Membrane</location>
        <topology evidence="1">Multi-pass membrane protein</topology>
    </subcellularLocation>
</comment>
<feature type="transmembrane region" description="Helical" evidence="8">
    <location>
        <begin position="192"/>
        <end position="215"/>
    </location>
</feature>
<evidence type="ECO:0000256" key="7">
    <source>
        <dbReference type="SAM" id="MobiDB-lite"/>
    </source>
</evidence>
<protein>
    <submittedName>
        <fullName evidence="10">Cation:proton antiporter</fullName>
    </submittedName>
</protein>
<feature type="transmembrane region" description="Helical" evidence="8">
    <location>
        <begin position="47"/>
        <end position="66"/>
    </location>
</feature>
<dbReference type="AlphaFoldDB" id="A0A9C9NIX2"/>
<evidence type="ECO:0000256" key="8">
    <source>
        <dbReference type="SAM" id="Phobius"/>
    </source>
</evidence>
<feature type="transmembrane region" description="Helical" evidence="8">
    <location>
        <begin position="235"/>
        <end position="254"/>
    </location>
</feature>
<feature type="transmembrane region" description="Helical" evidence="8">
    <location>
        <begin position="72"/>
        <end position="91"/>
    </location>
</feature>
<dbReference type="GO" id="GO:1902600">
    <property type="term" value="P:proton transmembrane transport"/>
    <property type="evidence" value="ECO:0007669"/>
    <property type="project" value="InterPro"/>
</dbReference>
<dbReference type="InterPro" id="IPR038770">
    <property type="entry name" value="Na+/solute_symporter_sf"/>
</dbReference>
<evidence type="ECO:0000313" key="10">
    <source>
        <dbReference type="EMBL" id="HEU02188.1"/>
    </source>
</evidence>
<dbReference type="PANTHER" id="PTHR42751">
    <property type="entry name" value="SODIUM/HYDROGEN EXCHANGER FAMILY/TRKA DOMAIN PROTEIN"/>
    <property type="match status" value="1"/>
</dbReference>
<organism evidence="10 11">
    <name type="scientific">Aurantimonas coralicida</name>
    <dbReference type="NCBI Taxonomy" id="182270"/>
    <lineage>
        <taxon>Bacteria</taxon>
        <taxon>Pseudomonadati</taxon>
        <taxon>Pseudomonadota</taxon>
        <taxon>Alphaproteobacteria</taxon>
        <taxon>Hyphomicrobiales</taxon>
        <taxon>Aurantimonadaceae</taxon>
        <taxon>Aurantimonas</taxon>
    </lineage>
</organism>
<proteinExistence type="inferred from homology"/>
<dbReference type="Gene3D" id="1.20.1530.20">
    <property type="match status" value="1"/>
</dbReference>
<feature type="region of interest" description="Disordered" evidence="7">
    <location>
        <begin position="447"/>
        <end position="468"/>
    </location>
</feature>
<keyword evidence="4 8" id="KW-0812">Transmembrane</keyword>
<dbReference type="InterPro" id="IPR006153">
    <property type="entry name" value="Cation/H_exchanger_TM"/>
</dbReference>
<dbReference type="Pfam" id="PF00999">
    <property type="entry name" value="Na_H_Exchanger"/>
    <property type="match status" value="1"/>
</dbReference>